<name>A0A4P6F9N2_9MICO</name>
<dbReference type="KEGG" id="agf:ET445_02145"/>
<proteinExistence type="predicted"/>
<dbReference type="PROSITE" id="PS50995">
    <property type="entry name" value="HTH_MARR_2"/>
    <property type="match status" value="1"/>
</dbReference>
<evidence type="ECO:0000313" key="7">
    <source>
        <dbReference type="Proteomes" id="UP000291259"/>
    </source>
</evidence>
<dbReference type="InterPro" id="IPR036390">
    <property type="entry name" value="WH_DNA-bd_sf"/>
</dbReference>
<dbReference type="EMBL" id="CP035491">
    <property type="protein sequence ID" value="QAY72315.1"/>
    <property type="molecule type" value="Genomic_DNA"/>
</dbReference>
<dbReference type="PANTHER" id="PTHR33164">
    <property type="entry name" value="TRANSCRIPTIONAL REGULATOR, MARR FAMILY"/>
    <property type="match status" value="1"/>
</dbReference>
<dbReference type="Gene3D" id="1.10.10.10">
    <property type="entry name" value="Winged helix-like DNA-binding domain superfamily/Winged helix DNA-binding domain"/>
    <property type="match status" value="1"/>
</dbReference>
<evidence type="ECO:0000256" key="3">
    <source>
        <dbReference type="ARBA" id="ARBA00023163"/>
    </source>
</evidence>
<dbReference type="InterPro" id="IPR000835">
    <property type="entry name" value="HTH_MarR-typ"/>
</dbReference>
<keyword evidence="1" id="KW-0805">Transcription regulation</keyword>
<evidence type="ECO:0000256" key="4">
    <source>
        <dbReference type="SAM" id="MobiDB-lite"/>
    </source>
</evidence>
<dbReference type="Pfam" id="PF12802">
    <property type="entry name" value="MarR_2"/>
    <property type="match status" value="1"/>
</dbReference>
<gene>
    <name evidence="6" type="ORF">ET445_02145</name>
</gene>
<keyword evidence="7" id="KW-1185">Reference proteome</keyword>
<dbReference type="RefSeq" id="WP_129188413.1">
    <property type="nucleotide sequence ID" value="NZ_CP035491.1"/>
</dbReference>
<dbReference type="Proteomes" id="UP000291259">
    <property type="component" value="Chromosome"/>
</dbReference>
<feature type="domain" description="HTH marR-type" evidence="5">
    <location>
        <begin position="1"/>
        <end position="143"/>
    </location>
</feature>
<feature type="region of interest" description="Disordered" evidence="4">
    <location>
        <begin position="147"/>
        <end position="169"/>
    </location>
</feature>
<dbReference type="InterPro" id="IPR023187">
    <property type="entry name" value="Tscrpt_reg_MarR-type_CS"/>
</dbReference>
<dbReference type="InterPro" id="IPR039422">
    <property type="entry name" value="MarR/SlyA-like"/>
</dbReference>
<keyword evidence="2" id="KW-0238">DNA-binding</keyword>
<dbReference type="InterPro" id="IPR036388">
    <property type="entry name" value="WH-like_DNA-bd_sf"/>
</dbReference>
<keyword evidence="3" id="KW-0804">Transcription</keyword>
<protein>
    <submittedName>
        <fullName evidence="6">MarR family transcriptional regulator</fullName>
    </submittedName>
</protein>
<sequence>MVADRNRTVAAWESLFRAQVTVMRALAAEFPSETISLNEYDVLFNITRAPGRRLRLKDLNRAVLLTQPSVSRLVDRLASRGLLEKTDDPADGRGTIVAITAEGFQLFREVAFHHIDAISRHVGGALDDEELAQLTVLCDRLRVRVGDEKSDEKSTAQAGAREERRAVGE</sequence>
<evidence type="ECO:0000313" key="6">
    <source>
        <dbReference type="EMBL" id="QAY72315.1"/>
    </source>
</evidence>
<dbReference type="PANTHER" id="PTHR33164:SF104">
    <property type="entry name" value="TRANSCRIPTIONAL REGULATORY PROTEIN"/>
    <property type="match status" value="1"/>
</dbReference>
<accession>A0A4P6F9N2</accession>
<dbReference type="GO" id="GO:0003700">
    <property type="term" value="F:DNA-binding transcription factor activity"/>
    <property type="evidence" value="ECO:0007669"/>
    <property type="project" value="InterPro"/>
</dbReference>
<organism evidence="6 7">
    <name type="scientific">Agromyces protaetiae</name>
    <dbReference type="NCBI Taxonomy" id="2509455"/>
    <lineage>
        <taxon>Bacteria</taxon>
        <taxon>Bacillati</taxon>
        <taxon>Actinomycetota</taxon>
        <taxon>Actinomycetes</taxon>
        <taxon>Micrococcales</taxon>
        <taxon>Microbacteriaceae</taxon>
        <taxon>Agromyces</taxon>
    </lineage>
</organism>
<evidence type="ECO:0000256" key="1">
    <source>
        <dbReference type="ARBA" id="ARBA00023015"/>
    </source>
</evidence>
<dbReference type="PRINTS" id="PR00598">
    <property type="entry name" value="HTHMARR"/>
</dbReference>
<evidence type="ECO:0000259" key="5">
    <source>
        <dbReference type="PROSITE" id="PS50995"/>
    </source>
</evidence>
<dbReference type="PROSITE" id="PS01117">
    <property type="entry name" value="HTH_MARR_1"/>
    <property type="match status" value="1"/>
</dbReference>
<dbReference type="GO" id="GO:0006950">
    <property type="term" value="P:response to stress"/>
    <property type="evidence" value="ECO:0007669"/>
    <property type="project" value="TreeGrafter"/>
</dbReference>
<evidence type="ECO:0000256" key="2">
    <source>
        <dbReference type="ARBA" id="ARBA00023125"/>
    </source>
</evidence>
<dbReference type="OrthoDB" id="3178168at2"/>
<reference evidence="6 7" key="1">
    <citation type="submission" date="2019-01" db="EMBL/GenBank/DDBJ databases">
        <title>Genome sequencing of strain FW100M-8.</title>
        <authorList>
            <person name="Heo J."/>
            <person name="Kim S.-J."/>
            <person name="Kim J.-S."/>
            <person name="Hong S.-B."/>
            <person name="Kwon S.-W."/>
        </authorList>
    </citation>
    <scope>NUCLEOTIDE SEQUENCE [LARGE SCALE GENOMIC DNA]</scope>
    <source>
        <strain evidence="6 7">FW100M-8</strain>
    </source>
</reference>
<dbReference type="SUPFAM" id="SSF46785">
    <property type="entry name" value="Winged helix' DNA-binding domain"/>
    <property type="match status" value="1"/>
</dbReference>
<dbReference type="GO" id="GO:0003677">
    <property type="term" value="F:DNA binding"/>
    <property type="evidence" value="ECO:0007669"/>
    <property type="project" value="UniProtKB-KW"/>
</dbReference>
<dbReference type="AlphaFoldDB" id="A0A4P6F9N2"/>
<dbReference type="SMART" id="SM00347">
    <property type="entry name" value="HTH_MARR"/>
    <property type="match status" value="1"/>
</dbReference>